<dbReference type="Proteomes" id="UP000092730">
    <property type="component" value="Chromosome 1"/>
</dbReference>
<gene>
    <name evidence="1" type="ORF">I302_00064</name>
    <name evidence="2" type="ORF">I302_101381</name>
</gene>
<evidence type="ECO:0000313" key="3">
    <source>
        <dbReference type="Proteomes" id="UP000092730"/>
    </source>
</evidence>
<sequence>MYLRAVRLLDYDDEFYRTIGLDNLILDPFEHFKLYPNLIKVYNIDSSLTREISFSGEMELIYWPRHEESLFRGPEFNDDSDWEEDYLTYRPIISFSLYDSALEEFKEEERSTEFTEILVDRLDELNELDGIFEEFSHKGKHLSNLSLLQAFEAIVLRGHPPPVNLALSHWDPDLSDLLKFCGSSLKGLNITGPKPFTPAEICEQIPWAHLPKIKWITVSYKPNIYDFGSQQSNEELLALDRASSNFPSNPRDNRIRLYFDVVYNDDARHHTDSQIEHHYAMRDCLVSKMKHFVEIQDDDLDHPWCDIPSPFFP</sequence>
<name>A0A1B9GC24_9TREE</name>
<reference evidence="1" key="3">
    <citation type="submission" date="2014-01" db="EMBL/GenBank/DDBJ databases">
        <title>Evolution of pathogenesis and genome organization in the Tremellales.</title>
        <authorList>
            <person name="Cuomo C."/>
            <person name="Litvintseva A."/>
            <person name="Heitman J."/>
            <person name="Chen Y."/>
            <person name="Sun S."/>
            <person name="Springer D."/>
            <person name="Dromer F."/>
            <person name="Young S."/>
            <person name="Zeng Q."/>
            <person name="Chapman S."/>
            <person name="Gujja S."/>
            <person name="Saif S."/>
            <person name="Birren B."/>
        </authorList>
    </citation>
    <scope>NUCLEOTIDE SEQUENCE</scope>
    <source>
        <strain evidence="1">CBS 10118</strain>
    </source>
</reference>
<dbReference type="AlphaFoldDB" id="A0A1B9GC24"/>
<reference evidence="2" key="2">
    <citation type="submission" date="2013-07" db="EMBL/GenBank/DDBJ databases">
        <authorList>
            <consortium name="The Broad Institute Genome Sequencing Platform"/>
            <person name="Cuomo C."/>
            <person name="Litvintseva A."/>
            <person name="Chen Y."/>
            <person name="Heitman J."/>
            <person name="Sun S."/>
            <person name="Springer D."/>
            <person name="Dromer F."/>
            <person name="Young S.K."/>
            <person name="Zeng Q."/>
            <person name="Gargeya S."/>
            <person name="Fitzgerald M."/>
            <person name="Abouelleil A."/>
            <person name="Alvarado L."/>
            <person name="Berlin A.M."/>
            <person name="Chapman S.B."/>
            <person name="Dewar J."/>
            <person name="Goldberg J."/>
            <person name="Griggs A."/>
            <person name="Gujja S."/>
            <person name="Hansen M."/>
            <person name="Howarth C."/>
            <person name="Imamovic A."/>
            <person name="Larimer J."/>
            <person name="McCowan C."/>
            <person name="Murphy C."/>
            <person name="Pearson M."/>
            <person name="Priest M."/>
            <person name="Roberts A."/>
            <person name="Saif S."/>
            <person name="Shea T."/>
            <person name="Sykes S."/>
            <person name="Wortman J."/>
            <person name="Nusbaum C."/>
            <person name="Birren B."/>
        </authorList>
    </citation>
    <scope>NUCLEOTIDE SEQUENCE</scope>
    <source>
        <strain evidence="2">CBS 10118</strain>
    </source>
</reference>
<protein>
    <submittedName>
        <fullName evidence="1">Uncharacterized protein</fullName>
    </submittedName>
</protein>
<dbReference type="EMBL" id="CP144541">
    <property type="protein sequence ID" value="WVW79412.1"/>
    <property type="molecule type" value="Genomic_DNA"/>
</dbReference>
<dbReference type="VEuPathDB" id="FungiDB:I302_00064"/>
<dbReference type="RefSeq" id="XP_019049646.1">
    <property type="nucleotide sequence ID" value="XM_019186768.1"/>
</dbReference>
<keyword evidence="3" id="KW-1185">Reference proteome</keyword>
<reference evidence="2" key="4">
    <citation type="submission" date="2024-02" db="EMBL/GenBank/DDBJ databases">
        <title>Comparative genomics of Cryptococcus and Kwoniella reveals pathogenesis evolution and contrasting modes of karyotype evolution via chromosome fusion or intercentromeric recombination.</title>
        <authorList>
            <person name="Coelho M.A."/>
            <person name="David-Palma M."/>
            <person name="Shea T."/>
            <person name="Bowers K."/>
            <person name="McGinley-Smith S."/>
            <person name="Mohammad A.W."/>
            <person name="Gnirke A."/>
            <person name="Yurkov A.M."/>
            <person name="Nowrousian M."/>
            <person name="Sun S."/>
            <person name="Cuomo C.A."/>
            <person name="Heitman J."/>
        </authorList>
    </citation>
    <scope>NUCLEOTIDE SEQUENCE</scope>
    <source>
        <strain evidence="2">CBS 10118</strain>
    </source>
</reference>
<dbReference type="EMBL" id="KI894018">
    <property type="protein sequence ID" value="OCF28576.1"/>
    <property type="molecule type" value="Genomic_DNA"/>
</dbReference>
<evidence type="ECO:0000313" key="1">
    <source>
        <dbReference type="EMBL" id="OCF28576.1"/>
    </source>
</evidence>
<organism evidence="1">
    <name type="scientific">Kwoniella bestiolae CBS 10118</name>
    <dbReference type="NCBI Taxonomy" id="1296100"/>
    <lineage>
        <taxon>Eukaryota</taxon>
        <taxon>Fungi</taxon>
        <taxon>Dikarya</taxon>
        <taxon>Basidiomycota</taxon>
        <taxon>Agaricomycotina</taxon>
        <taxon>Tremellomycetes</taxon>
        <taxon>Tremellales</taxon>
        <taxon>Cryptococcaceae</taxon>
        <taxon>Kwoniella</taxon>
    </lineage>
</organism>
<dbReference type="KEGG" id="kbi:30204463"/>
<reference evidence="1" key="1">
    <citation type="submission" date="2013-07" db="EMBL/GenBank/DDBJ databases">
        <title>The Genome Sequence of Cryptococcus bestiolae CBS10118.</title>
        <authorList>
            <consortium name="The Broad Institute Genome Sequencing Platform"/>
            <person name="Cuomo C."/>
            <person name="Litvintseva A."/>
            <person name="Chen Y."/>
            <person name="Heitman J."/>
            <person name="Sun S."/>
            <person name="Springer D."/>
            <person name="Dromer F."/>
            <person name="Young S.K."/>
            <person name="Zeng Q."/>
            <person name="Gargeya S."/>
            <person name="Fitzgerald M."/>
            <person name="Abouelleil A."/>
            <person name="Alvarado L."/>
            <person name="Berlin A.M."/>
            <person name="Chapman S.B."/>
            <person name="Dewar J."/>
            <person name="Goldberg J."/>
            <person name="Griggs A."/>
            <person name="Gujja S."/>
            <person name="Hansen M."/>
            <person name="Howarth C."/>
            <person name="Imamovic A."/>
            <person name="Larimer J."/>
            <person name="McCowan C."/>
            <person name="Murphy C."/>
            <person name="Pearson M."/>
            <person name="Priest M."/>
            <person name="Roberts A."/>
            <person name="Saif S."/>
            <person name="Shea T."/>
            <person name="Sykes S."/>
            <person name="Wortman J."/>
            <person name="Nusbaum C."/>
            <person name="Birren B."/>
        </authorList>
    </citation>
    <scope>NUCLEOTIDE SEQUENCE [LARGE SCALE GENOMIC DNA]</scope>
    <source>
        <strain evidence="1">CBS 10118</strain>
    </source>
</reference>
<evidence type="ECO:0000313" key="2">
    <source>
        <dbReference type="EMBL" id="WVW79412.1"/>
    </source>
</evidence>
<dbReference type="GeneID" id="30204463"/>
<accession>A0A1B9GC24</accession>
<proteinExistence type="predicted"/>